<evidence type="ECO:0000256" key="4">
    <source>
        <dbReference type="ARBA" id="ARBA00022630"/>
    </source>
</evidence>
<evidence type="ECO:0000256" key="2">
    <source>
        <dbReference type="ARBA" id="ARBA00001966"/>
    </source>
</evidence>
<dbReference type="InterPro" id="IPR051793">
    <property type="entry name" value="NADH:flavin_oxidoreductase"/>
</dbReference>
<evidence type="ECO:0000256" key="1">
    <source>
        <dbReference type="ARBA" id="ARBA00001917"/>
    </source>
</evidence>
<keyword evidence="13" id="KW-1185">Reference proteome</keyword>
<dbReference type="Gene3D" id="3.20.20.70">
    <property type="entry name" value="Aldolase class I"/>
    <property type="match status" value="1"/>
</dbReference>
<keyword evidence="6" id="KW-0479">Metal-binding</keyword>
<dbReference type="Gene3D" id="3.40.50.720">
    <property type="entry name" value="NAD(P)-binding Rossmann-like Domain"/>
    <property type="match status" value="1"/>
</dbReference>
<dbReference type="InterPro" id="IPR023753">
    <property type="entry name" value="FAD/NAD-binding_dom"/>
</dbReference>
<dbReference type="InterPro" id="IPR013785">
    <property type="entry name" value="Aldolase_TIM"/>
</dbReference>
<dbReference type="InterPro" id="IPR036188">
    <property type="entry name" value="FAD/NAD-bd_sf"/>
</dbReference>
<dbReference type="Proteomes" id="UP001495147">
    <property type="component" value="Unassembled WGS sequence"/>
</dbReference>
<keyword evidence="4" id="KW-0285">Flavoprotein</keyword>
<evidence type="ECO:0000256" key="7">
    <source>
        <dbReference type="ARBA" id="ARBA00023002"/>
    </source>
</evidence>
<dbReference type="SUPFAM" id="SSF51905">
    <property type="entry name" value="FAD/NAD(P)-binding domain"/>
    <property type="match status" value="1"/>
</dbReference>
<dbReference type="PANTHER" id="PTHR42917">
    <property type="entry name" value="2,4-DIENOYL-COA REDUCTASE"/>
    <property type="match status" value="1"/>
</dbReference>
<dbReference type="SUPFAM" id="SSF51395">
    <property type="entry name" value="FMN-linked oxidoreductases"/>
    <property type="match status" value="1"/>
</dbReference>
<evidence type="ECO:0000256" key="8">
    <source>
        <dbReference type="ARBA" id="ARBA00023004"/>
    </source>
</evidence>
<keyword evidence="8" id="KW-0408">Iron</keyword>
<dbReference type="Gene3D" id="3.50.50.60">
    <property type="entry name" value="FAD/NAD(P)-binding domain"/>
    <property type="match status" value="1"/>
</dbReference>
<protein>
    <submittedName>
        <fullName evidence="12">NADPH-dependent 2,4-dienoyl-CoA reductase</fullName>
        <ecNumber evidence="12">1.3.1.34</ecNumber>
    </submittedName>
</protein>
<keyword evidence="7 12" id="KW-0560">Oxidoreductase</keyword>
<dbReference type="CDD" id="cd02930">
    <property type="entry name" value="DCR_FMN"/>
    <property type="match status" value="1"/>
</dbReference>
<evidence type="ECO:0000256" key="5">
    <source>
        <dbReference type="ARBA" id="ARBA00022643"/>
    </source>
</evidence>
<evidence type="ECO:0000256" key="6">
    <source>
        <dbReference type="ARBA" id="ARBA00022723"/>
    </source>
</evidence>
<dbReference type="EC" id="1.3.1.34" evidence="12"/>
<dbReference type="Pfam" id="PF07992">
    <property type="entry name" value="Pyr_redox_2"/>
    <property type="match status" value="1"/>
</dbReference>
<feature type="domain" description="NADH:flavin oxidoreductase/NADH oxidase N-terminal" evidence="10">
    <location>
        <begin position="18"/>
        <end position="348"/>
    </location>
</feature>
<dbReference type="SUPFAM" id="SSF51971">
    <property type="entry name" value="Nucleotide-binding domain"/>
    <property type="match status" value="1"/>
</dbReference>
<dbReference type="EMBL" id="JBDPZD010000002">
    <property type="protein sequence ID" value="MEO3691796.1"/>
    <property type="molecule type" value="Genomic_DNA"/>
</dbReference>
<comment type="cofactor">
    <cofactor evidence="2">
        <name>[4Fe-4S] cluster</name>
        <dbReference type="ChEBI" id="CHEBI:49883"/>
    </cofactor>
</comment>
<keyword evidence="9" id="KW-0411">Iron-sulfur</keyword>
<dbReference type="RefSeq" id="WP_347704608.1">
    <property type="nucleotide sequence ID" value="NZ_JBDPZD010000002.1"/>
</dbReference>
<comment type="cofactor">
    <cofactor evidence="1">
        <name>FMN</name>
        <dbReference type="ChEBI" id="CHEBI:58210"/>
    </cofactor>
</comment>
<evidence type="ECO:0000313" key="12">
    <source>
        <dbReference type="EMBL" id="MEO3691796.1"/>
    </source>
</evidence>
<dbReference type="GO" id="GO:0008670">
    <property type="term" value="F:2,4-dienoyl-CoA reductase (NADPH) activity"/>
    <property type="evidence" value="ECO:0007669"/>
    <property type="project" value="UniProtKB-EC"/>
</dbReference>
<evidence type="ECO:0000256" key="3">
    <source>
        <dbReference type="ARBA" id="ARBA00011048"/>
    </source>
</evidence>
<reference evidence="12 13" key="1">
    <citation type="submission" date="2024-05" db="EMBL/GenBank/DDBJ databases">
        <title>Roseateles sp. DJS-2-20 16S ribosomal RNA gene Genome sequencing and assembly.</title>
        <authorList>
            <person name="Woo H."/>
        </authorList>
    </citation>
    <scope>NUCLEOTIDE SEQUENCE [LARGE SCALE GENOMIC DNA]</scope>
    <source>
        <strain evidence="12 13">DJS-2-20</strain>
    </source>
</reference>
<dbReference type="Pfam" id="PF00724">
    <property type="entry name" value="Oxidored_FMN"/>
    <property type="match status" value="1"/>
</dbReference>
<dbReference type="InterPro" id="IPR001155">
    <property type="entry name" value="OxRdtase_FMN_N"/>
</dbReference>
<keyword evidence="5" id="KW-0288">FMN</keyword>
<comment type="similarity">
    <text evidence="3">In the N-terminal section; belongs to the NADH:flavin oxidoreductase/NADH oxidase family.</text>
</comment>
<proteinExistence type="inferred from homology"/>
<sequence length="695" mass="75342">MAMPDNVAAAADHPYARLLAPLDLGFTQLRNRVLMGSMHTGLEDSRKHFERMAAYFAERARGEVGLIVTGGFAPNIEGWAKPFAGTLATSGAARRHRVITDAVHAESGKIALQILHTGRYGYHPLCVAPSRLQSPISPFTPHELSSRGIERQIRAFVRCTRLAREAGYDGVELMASEGYFLNQFLATHANHRQDDWGGSYEKRMRLPLEVLARMREAAGPDFIIIFRLSMLDLVPEGSSWDEVVELARRVARGGATLINSGIGWHEARIPTIATSVPRAGFAWVTAKLRAQLRAEGITTPLITSNRINTPEVAEGLLADGSADMVSMARPFLADPDFVRKSRERRADEINTCIACNQACLDHAFAQKIASCLVNPRAAHEREIVLRPVSGSPKRIAVVGAGPAGLAAATTLAERGHTVDLFDASSDIGGQFNLAKRIPGKEEFHETLRYFARRLAVTGVRLHLNQRVNTAALQGYDDIVLATGVRPRDPGIPGQLEGQARGQVLSYLDLLRDHRPVGQRVAVVGAGGIGFDVAEYLLEAGHSLTLHPEAWRRHWGVADPAEARGGLARPAPEPAARQVTLLQRKAGKPGSGLGKTTGWIHRSMLKMMGVEMLGGIHYERITPEGLWVSHGPTREGLELIPADTIVLCAGQEPLRELEAPLRAAGASVHLIGGAQEAGELDAKRAILQGTQLGVRL</sequence>
<name>A0ABV0G240_9BURK</name>
<gene>
    <name evidence="12" type="ORF">ABDJ85_09965</name>
</gene>
<evidence type="ECO:0000313" key="13">
    <source>
        <dbReference type="Proteomes" id="UP001495147"/>
    </source>
</evidence>
<dbReference type="PRINTS" id="PR00368">
    <property type="entry name" value="FADPNR"/>
</dbReference>
<dbReference type="PRINTS" id="PR00469">
    <property type="entry name" value="PNDRDTASEII"/>
</dbReference>
<dbReference type="PANTHER" id="PTHR42917:SF2">
    <property type="entry name" value="2,4-DIENOYL-COA REDUCTASE [(2E)-ENOYL-COA-PRODUCING]"/>
    <property type="match status" value="1"/>
</dbReference>
<comment type="caution">
    <text evidence="12">The sequence shown here is derived from an EMBL/GenBank/DDBJ whole genome shotgun (WGS) entry which is preliminary data.</text>
</comment>
<evidence type="ECO:0000259" key="11">
    <source>
        <dbReference type="Pfam" id="PF07992"/>
    </source>
</evidence>
<evidence type="ECO:0000259" key="10">
    <source>
        <dbReference type="Pfam" id="PF00724"/>
    </source>
</evidence>
<accession>A0ABV0G240</accession>
<organism evidence="12 13">
    <name type="scientific">Roseateles paludis</name>
    <dbReference type="NCBI Taxonomy" id="3145238"/>
    <lineage>
        <taxon>Bacteria</taxon>
        <taxon>Pseudomonadati</taxon>
        <taxon>Pseudomonadota</taxon>
        <taxon>Betaproteobacteria</taxon>
        <taxon>Burkholderiales</taxon>
        <taxon>Sphaerotilaceae</taxon>
        <taxon>Roseateles</taxon>
    </lineage>
</organism>
<feature type="domain" description="FAD/NAD(P)-binding" evidence="11">
    <location>
        <begin position="394"/>
        <end position="661"/>
    </location>
</feature>
<evidence type="ECO:0000256" key="9">
    <source>
        <dbReference type="ARBA" id="ARBA00023014"/>
    </source>
</evidence>